<gene>
    <name evidence="3" type="ORF">CDD81_1236</name>
</gene>
<sequence length="343" mass="38055">MGLLVWLRLRRRNYFDSPTLLDHILSSPLVFIASLLYRLILLLRGSAFHPPRDKPAIRVVCISDTHSRPVAVPPGDILIHAGDLTDDGSAAAIQHQLDWLKTLPHGVKIVIAGNHDSFFDIRSRSADDVSSHAVLNLDGLTYLEDRLVVPEIKGRRIAIFGAPHIPECGPRSFAFQYTPLTQPWLSKVPPQTDILVTHGPPVALPFLLSSSPVPVPLVKLVKHHGDLGLGCPHLLREVWRVRPRLHVFGHIHCGYGSESAFFDDLQLAYERLLSRPRRGLCGDLVPSQAWVDFVAIFFHGLHSLLWKWLMGGPGSNNGSIMVNAAQMYKNTGKVCSRAIVVDI</sequence>
<protein>
    <recommendedName>
        <fullName evidence="2">Calcineurin-like phosphoesterase domain-containing protein</fullName>
    </recommendedName>
</protein>
<evidence type="ECO:0000256" key="1">
    <source>
        <dbReference type="SAM" id="Phobius"/>
    </source>
</evidence>
<dbReference type="OrthoDB" id="630188at2759"/>
<feature type="transmembrane region" description="Helical" evidence="1">
    <location>
        <begin position="20"/>
        <end position="43"/>
    </location>
</feature>
<comment type="caution">
    <text evidence="3">The sequence shown here is derived from an EMBL/GenBank/DDBJ whole genome shotgun (WGS) entry which is preliminary data.</text>
</comment>
<keyword evidence="1" id="KW-0472">Membrane</keyword>
<dbReference type="CDD" id="cd07379">
    <property type="entry name" value="MPP_239FB"/>
    <property type="match status" value="1"/>
</dbReference>
<proteinExistence type="predicted"/>
<dbReference type="InterPro" id="IPR004843">
    <property type="entry name" value="Calcineurin-like_PHP"/>
</dbReference>
<dbReference type="GO" id="GO:0016787">
    <property type="term" value="F:hydrolase activity"/>
    <property type="evidence" value="ECO:0007669"/>
    <property type="project" value="InterPro"/>
</dbReference>
<keyword evidence="4" id="KW-1185">Reference proteome</keyword>
<dbReference type="InterPro" id="IPR051693">
    <property type="entry name" value="UPF0046_metallophosphoest"/>
</dbReference>
<dbReference type="EMBL" id="NJET01000013">
    <property type="protein sequence ID" value="PHH65867.1"/>
    <property type="molecule type" value="Genomic_DNA"/>
</dbReference>
<evidence type="ECO:0000313" key="4">
    <source>
        <dbReference type="Proteomes" id="UP000226192"/>
    </source>
</evidence>
<dbReference type="Gene3D" id="3.60.21.10">
    <property type="match status" value="1"/>
</dbReference>
<keyword evidence="1" id="KW-1133">Transmembrane helix</keyword>
<dbReference type="AlphaFoldDB" id="A0A2C5YAZ0"/>
<name>A0A2C5YAZ0_9HYPO</name>
<accession>A0A2C5YAZ0</accession>
<reference evidence="3 4" key="1">
    <citation type="submission" date="2017-06" db="EMBL/GenBank/DDBJ databases">
        <title>Ant-infecting Ophiocordyceps genomes reveal a high diversity of potential behavioral manipulation genes and a possible major role for enterotoxins.</title>
        <authorList>
            <person name="De Bekker C."/>
            <person name="Evans H.C."/>
            <person name="Brachmann A."/>
            <person name="Hughes D.P."/>
        </authorList>
    </citation>
    <scope>NUCLEOTIDE SEQUENCE [LARGE SCALE GENOMIC DNA]</scope>
    <source>
        <strain evidence="3 4">Map64</strain>
    </source>
</reference>
<feature type="domain" description="Calcineurin-like phosphoesterase" evidence="2">
    <location>
        <begin position="74"/>
        <end position="253"/>
    </location>
</feature>
<dbReference type="InterPro" id="IPR029052">
    <property type="entry name" value="Metallo-depent_PP-like"/>
</dbReference>
<evidence type="ECO:0000259" key="2">
    <source>
        <dbReference type="Pfam" id="PF00149"/>
    </source>
</evidence>
<keyword evidence="1" id="KW-0812">Transmembrane</keyword>
<organism evidence="3 4">
    <name type="scientific">Ophiocordyceps australis</name>
    <dbReference type="NCBI Taxonomy" id="1399860"/>
    <lineage>
        <taxon>Eukaryota</taxon>
        <taxon>Fungi</taxon>
        <taxon>Dikarya</taxon>
        <taxon>Ascomycota</taxon>
        <taxon>Pezizomycotina</taxon>
        <taxon>Sordariomycetes</taxon>
        <taxon>Hypocreomycetidae</taxon>
        <taxon>Hypocreales</taxon>
        <taxon>Ophiocordycipitaceae</taxon>
        <taxon>Ophiocordyceps</taxon>
    </lineage>
</organism>
<dbReference type="PANTHER" id="PTHR12905:SF18">
    <property type="entry name" value="ESTER HYDROLASE, PUTATIVE (AFU_ORTHOLOGUE AFUA_4G03130)-RELATED"/>
    <property type="match status" value="1"/>
</dbReference>
<dbReference type="PANTHER" id="PTHR12905">
    <property type="entry name" value="METALLOPHOSPHOESTERASE"/>
    <property type="match status" value="1"/>
</dbReference>
<dbReference type="SUPFAM" id="SSF56300">
    <property type="entry name" value="Metallo-dependent phosphatases"/>
    <property type="match status" value="1"/>
</dbReference>
<dbReference type="Pfam" id="PF00149">
    <property type="entry name" value="Metallophos"/>
    <property type="match status" value="1"/>
</dbReference>
<evidence type="ECO:0000313" key="3">
    <source>
        <dbReference type="EMBL" id="PHH65867.1"/>
    </source>
</evidence>
<dbReference type="Proteomes" id="UP000226192">
    <property type="component" value="Unassembled WGS sequence"/>
</dbReference>